<reference evidence="2 3" key="1">
    <citation type="submission" date="2024-06" db="EMBL/GenBank/DDBJ databases">
        <title>The Natural Products Discovery Center: Release of the First 8490 Sequenced Strains for Exploring Actinobacteria Biosynthetic Diversity.</title>
        <authorList>
            <person name="Kalkreuter E."/>
            <person name="Kautsar S.A."/>
            <person name="Yang D."/>
            <person name="Bader C.D."/>
            <person name="Teijaro C.N."/>
            <person name="Fluegel L."/>
            <person name="Davis C.M."/>
            <person name="Simpson J.R."/>
            <person name="Lauterbach L."/>
            <person name="Steele A.D."/>
            <person name="Gui C."/>
            <person name="Meng S."/>
            <person name="Li G."/>
            <person name="Viehrig K."/>
            <person name="Ye F."/>
            <person name="Su P."/>
            <person name="Kiefer A.F."/>
            <person name="Nichols A."/>
            <person name="Cepeda A.J."/>
            <person name="Yan W."/>
            <person name="Fan B."/>
            <person name="Jiang Y."/>
            <person name="Adhikari A."/>
            <person name="Zheng C.-J."/>
            <person name="Schuster L."/>
            <person name="Cowan T.M."/>
            <person name="Smanski M.J."/>
            <person name="Chevrette M.G."/>
            <person name="De Carvalho L.P.S."/>
            <person name="Shen B."/>
        </authorList>
    </citation>
    <scope>NUCLEOTIDE SEQUENCE [LARGE SCALE GENOMIC DNA]</scope>
    <source>
        <strain evidence="2 3">NPDC048117</strain>
    </source>
</reference>
<dbReference type="RefSeq" id="WP_166024195.1">
    <property type="nucleotide sequence ID" value="NZ_JBEZNA010000040.1"/>
</dbReference>
<gene>
    <name evidence="2" type="ORF">AB0D95_17920</name>
</gene>
<evidence type="ECO:0000313" key="2">
    <source>
        <dbReference type="EMBL" id="MEU9579113.1"/>
    </source>
</evidence>
<sequence>MTVTGTNGEVTAVAAGAAGSAPLAPVPWERVRRFRLGTEERPAPGWRGRPVRGPLALRVRQGRGRGSLFPPCAFVRVPAVPDAAGRPTAGAVCADPGLTRPICSLDLPVRTGREHRWTVRDARGREIGTIRRVPGRFLLYPRSWRFEQPGRPVVTARTEWLTANPLRLLWRLLGGFWGVVLVVLSFALGEGEADLDDEGPRVLVWRTGFRTVATSRGSWKFRVRADWLDRRLLFAFAVIGDR</sequence>
<protein>
    <submittedName>
        <fullName evidence="2">Uncharacterized protein</fullName>
    </submittedName>
</protein>
<keyword evidence="1" id="KW-0472">Membrane</keyword>
<evidence type="ECO:0000256" key="1">
    <source>
        <dbReference type="SAM" id="Phobius"/>
    </source>
</evidence>
<accession>A0ABV3ESB7</accession>
<dbReference type="Proteomes" id="UP001551584">
    <property type="component" value="Unassembled WGS sequence"/>
</dbReference>
<organism evidence="2 3">
    <name type="scientific">Streptomyces chilikensis</name>
    <dbReference type="NCBI Taxonomy" id="1194079"/>
    <lineage>
        <taxon>Bacteria</taxon>
        <taxon>Bacillati</taxon>
        <taxon>Actinomycetota</taxon>
        <taxon>Actinomycetes</taxon>
        <taxon>Kitasatosporales</taxon>
        <taxon>Streptomycetaceae</taxon>
        <taxon>Streptomyces</taxon>
    </lineage>
</organism>
<keyword evidence="1" id="KW-1133">Transmembrane helix</keyword>
<proteinExistence type="predicted"/>
<keyword evidence="1" id="KW-0812">Transmembrane</keyword>
<evidence type="ECO:0000313" key="3">
    <source>
        <dbReference type="Proteomes" id="UP001551584"/>
    </source>
</evidence>
<name>A0ABV3ESB7_9ACTN</name>
<feature type="transmembrane region" description="Helical" evidence="1">
    <location>
        <begin position="168"/>
        <end position="188"/>
    </location>
</feature>
<comment type="caution">
    <text evidence="2">The sequence shown here is derived from an EMBL/GenBank/DDBJ whole genome shotgun (WGS) entry which is preliminary data.</text>
</comment>
<keyword evidence="3" id="KW-1185">Reference proteome</keyword>
<dbReference type="EMBL" id="JBEZNA010000040">
    <property type="protein sequence ID" value="MEU9579113.1"/>
    <property type="molecule type" value="Genomic_DNA"/>
</dbReference>